<organism evidence="2">
    <name type="scientific">Methylobacterium bullatum</name>
    <dbReference type="NCBI Taxonomy" id="570505"/>
    <lineage>
        <taxon>Bacteria</taxon>
        <taxon>Pseudomonadati</taxon>
        <taxon>Pseudomonadota</taxon>
        <taxon>Alphaproteobacteria</taxon>
        <taxon>Hyphomicrobiales</taxon>
        <taxon>Methylobacteriaceae</taxon>
        <taxon>Methylobacterium</taxon>
    </lineage>
</organism>
<proteinExistence type="predicted"/>
<feature type="compositionally biased region" description="Polar residues" evidence="1">
    <location>
        <begin position="175"/>
        <end position="186"/>
    </location>
</feature>
<dbReference type="AlphaFoldDB" id="A0A679J9K5"/>
<feature type="region of interest" description="Disordered" evidence="1">
    <location>
        <begin position="167"/>
        <end position="186"/>
    </location>
</feature>
<name>A0A679J9K5_9HYPH</name>
<evidence type="ECO:0000313" key="2">
    <source>
        <dbReference type="EMBL" id="CAA2107611.1"/>
    </source>
</evidence>
<gene>
    <name evidence="2" type="ORF">MBUL_04247</name>
</gene>
<evidence type="ECO:0000256" key="1">
    <source>
        <dbReference type="SAM" id="MobiDB-lite"/>
    </source>
</evidence>
<protein>
    <submittedName>
        <fullName evidence="2">Uncharacterized protein</fullName>
    </submittedName>
</protein>
<accession>A0A679J9K5</accession>
<reference evidence="2" key="1">
    <citation type="submission" date="2019-12" db="EMBL/GenBank/DDBJ databases">
        <authorList>
            <person name="Cremers G."/>
        </authorList>
    </citation>
    <scope>NUCLEOTIDE SEQUENCE</scope>
    <source>
        <strain evidence="2">Mbul1</strain>
    </source>
</reference>
<dbReference type="Pfam" id="PF18143">
    <property type="entry name" value="HAD_SAK_2"/>
    <property type="match status" value="1"/>
</dbReference>
<sequence length="186" mass="20188">MNEHGGAAPLTVYLDVDGVLTTVSYQRRAGKDRLDPAQVALVAGLVREFDARVVVSSTWRVDDCRPTLIEAGLPETCFHPDWRTAIVPTSRDAETGGMLPAERAGRGDEITEHATRNRITDYLVLDDVEVGPAHAGRHVRPAAELGLSRADGVLARRLLAGMDDARRTLGRNGSRPATTDLHSCRD</sequence>
<dbReference type="EMBL" id="LR743504">
    <property type="protein sequence ID" value="CAA2107611.1"/>
    <property type="molecule type" value="Genomic_DNA"/>
</dbReference>